<gene>
    <name evidence="2" type="ORF">H9648_15115</name>
</gene>
<sequence length="133" mass="15445">MNQRKLDSVKSKAKRLAKAECANFTGNEGCYVTCGNRCILFYESEGIGNVCPYFIKAVLPGDHKLESEYRDLFNIPTEKKSTDLCEECSRPIERTSNRQKYCGECRGEVRKTKEKKRQQERRYVNTHKRTHLG</sequence>
<evidence type="ECO:0000313" key="3">
    <source>
        <dbReference type="Proteomes" id="UP000603641"/>
    </source>
</evidence>
<accession>A0ABR8SPS5</accession>
<reference evidence="2 3" key="1">
    <citation type="submission" date="2020-08" db="EMBL/GenBank/DDBJ databases">
        <title>A Genomic Blueprint of the Chicken Gut Microbiome.</title>
        <authorList>
            <person name="Gilroy R."/>
            <person name="Ravi A."/>
            <person name="Getino M."/>
            <person name="Pursley I."/>
            <person name="Horton D.L."/>
            <person name="Alikhan N.-F."/>
            <person name="Baker D."/>
            <person name="Gharbi K."/>
            <person name="Hall N."/>
            <person name="Watson M."/>
            <person name="Adriaenssens E.M."/>
            <person name="Foster-Nyarko E."/>
            <person name="Jarju S."/>
            <person name="Secka A."/>
            <person name="Antonio M."/>
            <person name="Oren A."/>
            <person name="Chaudhuri R."/>
            <person name="La Ragione R.M."/>
            <person name="Hildebrand F."/>
            <person name="Pallen M.J."/>
        </authorList>
    </citation>
    <scope>NUCLEOTIDE SEQUENCE [LARGE SCALE GENOMIC DNA]</scope>
    <source>
        <strain evidence="2 3">Sa2CUA10</strain>
    </source>
</reference>
<evidence type="ECO:0000313" key="2">
    <source>
        <dbReference type="EMBL" id="MBD7965389.1"/>
    </source>
</evidence>
<feature type="region of interest" description="Disordered" evidence="1">
    <location>
        <begin position="113"/>
        <end position="133"/>
    </location>
</feature>
<dbReference type="EMBL" id="JACSQM010000007">
    <property type="protein sequence ID" value="MBD7965389.1"/>
    <property type="molecule type" value="Genomic_DNA"/>
</dbReference>
<dbReference type="RefSeq" id="WP_191754629.1">
    <property type="nucleotide sequence ID" value="NZ_JACSQM010000007.1"/>
</dbReference>
<comment type="caution">
    <text evidence="2">The sequence shown here is derived from an EMBL/GenBank/DDBJ whole genome shotgun (WGS) entry which is preliminary data.</text>
</comment>
<name>A0ABR8SPS5_9BACL</name>
<evidence type="ECO:0000256" key="1">
    <source>
        <dbReference type="SAM" id="MobiDB-lite"/>
    </source>
</evidence>
<dbReference type="Proteomes" id="UP000603641">
    <property type="component" value="Unassembled WGS sequence"/>
</dbReference>
<protein>
    <submittedName>
        <fullName evidence="2">Cysteine-rich VLP protein</fullName>
    </submittedName>
</protein>
<organism evidence="2 3">
    <name type="scientific">Fictibacillus norfolkensis</name>
    <dbReference type="NCBI Taxonomy" id="2762233"/>
    <lineage>
        <taxon>Bacteria</taxon>
        <taxon>Bacillati</taxon>
        <taxon>Bacillota</taxon>
        <taxon>Bacilli</taxon>
        <taxon>Bacillales</taxon>
        <taxon>Fictibacillaceae</taxon>
        <taxon>Fictibacillus</taxon>
    </lineage>
</organism>
<proteinExistence type="predicted"/>
<keyword evidence="3" id="KW-1185">Reference proteome</keyword>